<dbReference type="InterPro" id="IPR051052">
    <property type="entry name" value="Diverse_substrate_MTase"/>
</dbReference>
<keyword evidence="6" id="KW-1185">Reference proteome</keyword>
<dbReference type="Proteomes" id="UP000609172">
    <property type="component" value="Unassembled WGS sequence"/>
</dbReference>
<reference evidence="5" key="1">
    <citation type="submission" date="2020-12" db="EMBL/GenBank/DDBJ databases">
        <title>Bacterial novel species Flavobacterium sp. SE-1-e isolated from soil.</title>
        <authorList>
            <person name="Jung H.-Y."/>
        </authorList>
    </citation>
    <scope>NUCLEOTIDE SEQUENCE</scope>
    <source>
        <strain evidence="5">SE-1-e</strain>
    </source>
</reference>
<dbReference type="PANTHER" id="PTHR44942:SF4">
    <property type="entry name" value="METHYLTRANSFERASE TYPE 11 DOMAIN-CONTAINING PROTEIN"/>
    <property type="match status" value="1"/>
</dbReference>
<evidence type="ECO:0000256" key="2">
    <source>
        <dbReference type="ARBA" id="ARBA00022603"/>
    </source>
</evidence>
<gene>
    <name evidence="5" type="ORF">I5M07_15585</name>
</gene>
<dbReference type="RefSeq" id="WP_200107376.1">
    <property type="nucleotide sequence ID" value="NZ_JAEHFV010000010.1"/>
</dbReference>
<comment type="caution">
    <text evidence="5">The sequence shown here is derived from an EMBL/GenBank/DDBJ whole genome shotgun (WGS) entry which is preliminary data.</text>
</comment>
<comment type="similarity">
    <text evidence="1">Belongs to the methyltransferase superfamily.</text>
</comment>
<feature type="domain" description="Methyltransferase type 11" evidence="4">
    <location>
        <begin position="45"/>
        <end position="138"/>
    </location>
</feature>
<keyword evidence="2 5" id="KW-0489">Methyltransferase</keyword>
<dbReference type="GO" id="GO:0008757">
    <property type="term" value="F:S-adenosylmethionine-dependent methyltransferase activity"/>
    <property type="evidence" value="ECO:0007669"/>
    <property type="project" value="InterPro"/>
</dbReference>
<dbReference type="PANTHER" id="PTHR44942">
    <property type="entry name" value="METHYLTRANSF_11 DOMAIN-CONTAINING PROTEIN"/>
    <property type="match status" value="1"/>
</dbReference>
<evidence type="ECO:0000256" key="1">
    <source>
        <dbReference type="ARBA" id="ARBA00008361"/>
    </source>
</evidence>
<evidence type="ECO:0000256" key="3">
    <source>
        <dbReference type="ARBA" id="ARBA00022679"/>
    </source>
</evidence>
<organism evidence="5 6">
    <name type="scientific">Flavobacterium agrisoli</name>
    <dbReference type="NCBI Taxonomy" id="2793066"/>
    <lineage>
        <taxon>Bacteria</taxon>
        <taxon>Pseudomonadati</taxon>
        <taxon>Bacteroidota</taxon>
        <taxon>Flavobacteriia</taxon>
        <taxon>Flavobacteriales</taxon>
        <taxon>Flavobacteriaceae</taxon>
        <taxon>Flavobacterium</taxon>
    </lineage>
</organism>
<dbReference type="AlphaFoldDB" id="A0A934UL69"/>
<dbReference type="EMBL" id="JAEHFV010000010">
    <property type="protein sequence ID" value="MBK0371249.1"/>
    <property type="molecule type" value="Genomic_DNA"/>
</dbReference>
<dbReference type="Gene3D" id="3.40.50.150">
    <property type="entry name" value="Vaccinia Virus protein VP39"/>
    <property type="match status" value="1"/>
</dbReference>
<name>A0A934UL69_9FLAO</name>
<evidence type="ECO:0000313" key="5">
    <source>
        <dbReference type="EMBL" id="MBK0371249.1"/>
    </source>
</evidence>
<dbReference type="CDD" id="cd02440">
    <property type="entry name" value="AdoMet_MTases"/>
    <property type="match status" value="1"/>
</dbReference>
<dbReference type="InterPro" id="IPR029063">
    <property type="entry name" value="SAM-dependent_MTases_sf"/>
</dbReference>
<keyword evidence="3" id="KW-0808">Transferase</keyword>
<protein>
    <submittedName>
        <fullName evidence="5">Class I SAM-dependent methyltransferase</fullName>
    </submittedName>
</protein>
<sequence length="282" mass="32491">MEKLKRMTRKSTGERLEFNDFSDVTIEHLHRYAIAKDFVENKIVLDIASGEGYGSFILSKKASKVIGVDIDKETVFNAKEKYTNDNLNFFVGSADNILLEANSIDVVVSFETIEHHDKHEEMLLEIKRVLKADGILIMSSPDKKYYSDIPGFKNKFHVKELYFDEFENLINKNFESAKFYVQKSYNLNSIISNLLDFSKLKIYSGNQAEVDPIDNHHLYILAVASNKQVNDLPTSIFNGSEISKIIREYDLNRITENIKNTSSYKLGNAIIKPFFLIKKMFK</sequence>
<dbReference type="SUPFAM" id="SSF53335">
    <property type="entry name" value="S-adenosyl-L-methionine-dependent methyltransferases"/>
    <property type="match status" value="1"/>
</dbReference>
<dbReference type="Pfam" id="PF08241">
    <property type="entry name" value="Methyltransf_11"/>
    <property type="match status" value="1"/>
</dbReference>
<dbReference type="InterPro" id="IPR013216">
    <property type="entry name" value="Methyltransf_11"/>
</dbReference>
<accession>A0A934UL69</accession>
<evidence type="ECO:0000259" key="4">
    <source>
        <dbReference type="Pfam" id="PF08241"/>
    </source>
</evidence>
<proteinExistence type="inferred from homology"/>
<evidence type="ECO:0000313" key="6">
    <source>
        <dbReference type="Proteomes" id="UP000609172"/>
    </source>
</evidence>
<dbReference type="GO" id="GO:0032259">
    <property type="term" value="P:methylation"/>
    <property type="evidence" value="ECO:0007669"/>
    <property type="project" value="UniProtKB-KW"/>
</dbReference>